<evidence type="ECO:0000313" key="1">
    <source>
        <dbReference type="EMBL" id="MBC6996098.1"/>
    </source>
</evidence>
<name>A0A923PL09_9BACT</name>
<comment type="caution">
    <text evidence="1">The sequence shown here is derived from an EMBL/GenBank/DDBJ whole genome shotgun (WGS) entry which is preliminary data.</text>
</comment>
<organism evidence="1 2">
    <name type="scientific">Neolewinella lacunae</name>
    <dbReference type="NCBI Taxonomy" id="1517758"/>
    <lineage>
        <taxon>Bacteria</taxon>
        <taxon>Pseudomonadati</taxon>
        <taxon>Bacteroidota</taxon>
        <taxon>Saprospiria</taxon>
        <taxon>Saprospirales</taxon>
        <taxon>Lewinellaceae</taxon>
        <taxon>Neolewinella</taxon>
    </lineage>
</organism>
<sequence length="190" mass="21406">MPPFTKIIIFSLFIFLNWGCEKTEPFTRNDAVHRGEALASSGEMLEFVPMQFLATPSLRTGFHRIYGISIPSNLPNKPDLLLQMNILNLSIGCKQLNHSPAFPTSPITYPHARVGQSIDDQSLTPYVLREDRESWVCIDTITEGGRQLEGTFELHLYREEATFPGFESGWPRELSLLEGRFTAYGIVGGQ</sequence>
<gene>
    <name evidence="1" type="ORF">H9S92_18150</name>
</gene>
<dbReference type="Proteomes" id="UP000650081">
    <property type="component" value="Unassembled WGS sequence"/>
</dbReference>
<evidence type="ECO:0000313" key="2">
    <source>
        <dbReference type="Proteomes" id="UP000650081"/>
    </source>
</evidence>
<proteinExistence type="predicted"/>
<dbReference type="RefSeq" id="WP_187468118.1">
    <property type="nucleotide sequence ID" value="NZ_JACSIT010000149.1"/>
</dbReference>
<protein>
    <submittedName>
        <fullName evidence="1">Uncharacterized protein</fullName>
    </submittedName>
</protein>
<dbReference type="AlphaFoldDB" id="A0A923PL09"/>
<keyword evidence="2" id="KW-1185">Reference proteome</keyword>
<dbReference type="EMBL" id="JACSIT010000149">
    <property type="protein sequence ID" value="MBC6996098.1"/>
    <property type="molecule type" value="Genomic_DNA"/>
</dbReference>
<accession>A0A923PL09</accession>
<reference evidence="1" key="1">
    <citation type="submission" date="2020-08" db="EMBL/GenBank/DDBJ databases">
        <title>Lewinella bacteria from marine environments.</title>
        <authorList>
            <person name="Zhong Y."/>
        </authorList>
    </citation>
    <scope>NUCLEOTIDE SEQUENCE</scope>
    <source>
        <strain evidence="1">KCTC 42187</strain>
    </source>
</reference>